<dbReference type="AlphaFoldDB" id="A0A2H0UIU3"/>
<feature type="compositionally biased region" description="Basic residues" evidence="1">
    <location>
        <begin position="136"/>
        <end position="146"/>
    </location>
</feature>
<feature type="compositionally biased region" description="Basic and acidic residues" evidence="1">
    <location>
        <begin position="123"/>
        <end position="132"/>
    </location>
</feature>
<sequence length="146" mass="16943">MPIVALVTFYVALLGLFLLFGLKSWEEYDRFRLLPKLRRKADEKALILKDIILRFLDIAKDFPKYSLLVMRIILHTTMVAFANIAGATERGAHRVADFVSHRHRFERKETNSDFLKKVSARKEELVEKEKPGSTRKVGRKKVGKKT</sequence>
<gene>
    <name evidence="2" type="ORF">COU13_01545</name>
</gene>
<protein>
    <submittedName>
        <fullName evidence="2">Uncharacterized protein</fullName>
    </submittedName>
</protein>
<dbReference type="EMBL" id="PFBF01000034">
    <property type="protein sequence ID" value="PIR86327.1"/>
    <property type="molecule type" value="Genomic_DNA"/>
</dbReference>
<organism evidence="2 3">
    <name type="scientific">Candidatus Kaiserbacteria bacterium CG10_big_fil_rev_8_21_14_0_10_43_70</name>
    <dbReference type="NCBI Taxonomy" id="1974605"/>
    <lineage>
        <taxon>Bacteria</taxon>
        <taxon>Candidatus Kaiseribacteriota</taxon>
    </lineage>
</organism>
<evidence type="ECO:0000313" key="2">
    <source>
        <dbReference type="EMBL" id="PIR86327.1"/>
    </source>
</evidence>
<name>A0A2H0UIU3_9BACT</name>
<evidence type="ECO:0000313" key="3">
    <source>
        <dbReference type="Proteomes" id="UP000230706"/>
    </source>
</evidence>
<proteinExistence type="predicted"/>
<comment type="caution">
    <text evidence="2">The sequence shown here is derived from an EMBL/GenBank/DDBJ whole genome shotgun (WGS) entry which is preliminary data.</text>
</comment>
<dbReference type="Proteomes" id="UP000230706">
    <property type="component" value="Unassembled WGS sequence"/>
</dbReference>
<accession>A0A2H0UIU3</accession>
<feature type="region of interest" description="Disordered" evidence="1">
    <location>
        <begin position="123"/>
        <end position="146"/>
    </location>
</feature>
<reference evidence="3" key="1">
    <citation type="submission" date="2017-09" db="EMBL/GenBank/DDBJ databases">
        <title>Depth-based differentiation of microbial function through sediment-hosted aquifers and enrichment of novel symbionts in the deep terrestrial subsurface.</title>
        <authorList>
            <person name="Probst A.J."/>
            <person name="Ladd B."/>
            <person name="Jarett J.K."/>
            <person name="Geller-Mcgrath D.E."/>
            <person name="Sieber C.M.K."/>
            <person name="Emerson J.B."/>
            <person name="Anantharaman K."/>
            <person name="Thomas B.C."/>
            <person name="Malmstrom R."/>
            <person name="Stieglmeier M."/>
            <person name="Klingl A."/>
            <person name="Woyke T."/>
            <person name="Ryan C.M."/>
            <person name="Banfield J.F."/>
        </authorList>
    </citation>
    <scope>NUCLEOTIDE SEQUENCE [LARGE SCALE GENOMIC DNA]</scope>
</reference>
<evidence type="ECO:0000256" key="1">
    <source>
        <dbReference type="SAM" id="MobiDB-lite"/>
    </source>
</evidence>